<dbReference type="OrthoDB" id="4991875at2759"/>
<dbReference type="PANTHER" id="PTHR40640">
    <property type="entry name" value="ANCHORED GLYCOPROTEIN, PUTATIVE (AFU_ORTHOLOGUE AFUA_8G04860)-RELATED"/>
    <property type="match status" value="1"/>
</dbReference>
<protein>
    <submittedName>
        <fullName evidence="1">Uncharacterized protein</fullName>
    </submittedName>
</protein>
<keyword evidence="2" id="KW-1185">Reference proteome</keyword>
<organism evidence="1 2">
    <name type="scientific">Aspergillus wentii DTO 134E9</name>
    <dbReference type="NCBI Taxonomy" id="1073089"/>
    <lineage>
        <taxon>Eukaryota</taxon>
        <taxon>Fungi</taxon>
        <taxon>Dikarya</taxon>
        <taxon>Ascomycota</taxon>
        <taxon>Pezizomycotina</taxon>
        <taxon>Eurotiomycetes</taxon>
        <taxon>Eurotiomycetidae</taxon>
        <taxon>Eurotiales</taxon>
        <taxon>Aspergillaceae</taxon>
        <taxon>Aspergillus</taxon>
        <taxon>Aspergillus subgen. Cremei</taxon>
    </lineage>
</organism>
<dbReference type="VEuPathDB" id="FungiDB:ASPWEDRAFT_77129"/>
<evidence type="ECO:0000313" key="2">
    <source>
        <dbReference type="Proteomes" id="UP000184383"/>
    </source>
</evidence>
<accession>A0A1L9RLX3</accession>
<dbReference type="Proteomes" id="UP000184383">
    <property type="component" value="Unassembled WGS sequence"/>
</dbReference>
<feature type="non-terminal residue" evidence="1">
    <location>
        <position position="1"/>
    </location>
</feature>
<feature type="non-terminal residue" evidence="1">
    <location>
        <position position="189"/>
    </location>
</feature>
<reference evidence="2" key="1">
    <citation type="journal article" date="2017" name="Genome Biol.">
        <title>Comparative genomics reveals high biological diversity and specific adaptations in the industrially and medically important fungal genus Aspergillus.</title>
        <authorList>
            <person name="de Vries R.P."/>
            <person name="Riley R."/>
            <person name="Wiebenga A."/>
            <person name="Aguilar-Osorio G."/>
            <person name="Amillis S."/>
            <person name="Uchima C.A."/>
            <person name="Anderluh G."/>
            <person name="Asadollahi M."/>
            <person name="Askin M."/>
            <person name="Barry K."/>
            <person name="Battaglia E."/>
            <person name="Bayram O."/>
            <person name="Benocci T."/>
            <person name="Braus-Stromeyer S.A."/>
            <person name="Caldana C."/>
            <person name="Canovas D."/>
            <person name="Cerqueira G.C."/>
            <person name="Chen F."/>
            <person name="Chen W."/>
            <person name="Choi C."/>
            <person name="Clum A."/>
            <person name="Dos Santos R.A."/>
            <person name="Damasio A.R."/>
            <person name="Diallinas G."/>
            <person name="Emri T."/>
            <person name="Fekete E."/>
            <person name="Flipphi M."/>
            <person name="Freyberg S."/>
            <person name="Gallo A."/>
            <person name="Gournas C."/>
            <person name="Habgood R."/>
            <person name="Hainaut M."/>
            <person name="Harispe M.L."/>
            <person name="Henrissat B."/>
            <person name="Hilden K.S."/>
            <person name="Hope R."/>
            <person name="Hossain A."/>
            <person name="Karabika E."/>
            <person name="Karaffa L."/>
            <person name="Karanyi Z."/>
            <person name="Krasevec N."/>
            <person name="Kuo A."/>
            <person name="Kusch H."/>
            <person name="LaButti K."/>
            <person name="Lagendijk E.L."/>
            <person name="Lapidus A."/>
            <person name="Levasseur A."/>
            <person name="Lindquist E."/>
            <person name="Lipzen A."/>
            <person name="Logrieco A.F."/>
            <person name="MacCabe A."/>
            <person name="Maekelae M.R."/>
            <person name="Malavazi I."/>
            <person name="Melin P."/>
            <person name="Meyer V."/>
            <person name="Mielnichuk N."/>
            <person name="Miskei M."/>
            <person name="Molnar A.P."/>
            <person name="Mule G."/>
            <person name="Ngan C.Y."/>
            <person name="Orejas M."/>
            <person name="Orosz E."/>
            <person name="Ouedraogo J.P."/>
            <person name="Overkamp K.M."/>
            <person name="Park H.-S."/>
            <person name="Perrone G."/>
            <person name="Piumi F."/>
            <person name="Punt P.J."/>
            <person name="Ram A.F."/>
            <person name="Ramon A."/>
            <person name="Rauscher S."/>
            <person name="Record E."/>
            <person name="Riano-Pachon D.M."/>
            <person name="Robert V."/>
            <person name="Roehrig J."/>
            <person name="Ruller R."/>
            <person name="Salamov A."/>
            <person name="Salih N.S."/>
            <person name="Samson R.A."/>
            <person name="Sandor E."/>
            <person name="Sanguinetti M."/>
            <person name="Schuetze T."/>
            <person name="Sepcic K."/>
            <person name="Shelest E."/>
            <person name="Sherlock G."/>
            <person name="Sophianopoulou V."/>
            <person name="Squina F.M."/>
            <person name="Sun H."/>
            <person name="Susca A."/>
            <person name="Todd R.B."/>
            <person name="Tsang A."/>
            <person name="Unkles S.E."/>
            <person name="van de Wiele N."/>
            <person name="van Rossen-Uffink D."/>
            <person name="Oliveira J.V."/>
            <person name="Vesth T.C."/>
            <person name="Visser J."/>
            <person name="Yu J.-H."/>
            <person name="Zhou M."/>
            <person name="Andersen M.R."/>
            <person name="Archer D.B."/>
            <person name="Baker S.E."/>
            <person name="Benoit I."/>
            <person name="Brakhage A.A."/>
            <person name="Braus G.H."/>
            <person name="Fischer R."/>
            <person name="Frisvad J.C."/>
            <person name="Goldman G.H."/>
            <person name="Houbraken J."/>
            <person name="Oakley B."/>
            <person name="Pocsi I."/>
            <person name="Scazzocchio C."/>
            <person name="Seiboth B."/>
            <person name="vanKuyk P.A."/>
            <person name="Wortman J."/>
            <person name="Dyer P.S."/>
            <person name="Grigoriev I.V."/>
        </authorList>
    </citation>
    <scope>NUCLEOTIDE SEQUENCE [LARGE SCALE GENOMIC DNA]</scope>
    <source>
        <strain evidence="2">DTO 134E9</strain>
    </source>
</reference>
<dbReference type="EMBL" id="KV878212">
    <property type="protein sequence ID" value="OJJ35936.1"/>
    <property type="molecule type" value="Genomic_DNA"/>
</dbReference>
<name>A0A1L9RLX3_ASPWE</name>
<dbReference type="GeneID" id="63755391"/>
<dbReference type="RefSeq" id="XP_040689612.1">
    <property type="nucleotide sequence ID" value="XM_040839543.1"/>
</dbReference>
<gene>
    <name evidence="1" type="ORF">ASPWEDRAFT_77129</name>
</gene>
<evidence type="ECO:0000313" key="1">
    <source>
        <dbReference type="EMBL" id="OJJ35936.1"/>
    </source>
</evidence>
<dbReference type="AlphaFoldDB" id="A0A1L9RLX3"/>
<dbReference type="STRING" id="1073089.A0A1L9RLX3"/>
<dbReference type="PANTHER" id="PTHR40640:SF1">
    <property type="entry name" value="ANCHORED GLYCOPROTEIN, PUTATIVE (AFU_ORTHOLOGUE AFUA_8G04860)-RELATED"/>
    <property type="match status" value="1"/>
</dbReference>
<proteinExistence type="predicted"/>
<sequence length="189" mass="19631">LALAAFAVAETTTTVGYFEPDWNIHIPYFASTAASVADINAVATTYHIGCLSGAPTTECDIKTPWTLIQGPETMSFTGVYGAWKTGEVNSVLATRDFKCSFTSYSLSASCSLSYKVTGTTNGLSYSTSTSTKGTFATDHVAYYELKVTGGESLYTAPQATKTPDGAAPPAARPLITAAPLGVAIAAALL</sequence>